<name>A0A941EHV8_9ACTN</name>
<evidence type="ECO:0000256" key="1">
    <source>
        <dbReference type="SAM" id="Phobius"/>
    </source>
</evidence>
<proteinExistence type="predicted"/>
<keyword evidence="1" id="KW-0472">Membrane</keyword>
<evidence type="ECO:0000313" key="3">
    <source>
        <dbReference type="Proteomes" id="UP000676325"/>
    </source>
</evidence>
<keyword evidence="3" id="KW-1185">Reference proteome</keyword>
<feature type="transmembrane region" description="Helical" evidence="1">
    <location>
        <begin position="12"/>
        <end position="32"/>
    </location>
</feature>
<feature type="transmembrane region" description="Helical" evidence="1">
    <location>
        <begin position="63"/>
        <end position="81"/>
    </location>
</feature>
<sequence length="228" mass="23523">MTDEGLCPRALRAAVFTAACVLLSAVTFAVIGRGTAPLWAVVIAAAALYPLAYVGGARARGTAGITAFAVLAQLGLDYWFALAQLDQTVVRGCGLIQALPPMGESIRCAQTAAPEPAGLAPDGTLHVGLALLLAQLLVALVSALFLAGGERAQLTLRSPLGRLASAGSLMRRWWPVLALALTRLAAPAGPLRTAPAPRAACRIRPKRLDLRHAVVRRGPPATSCTALG</sequence>
<keyword evidence="1" id="KW-0812">Transmembrane</keyword>
<keyword evidence="1" id="KW-1133">Transmembrane helix</keyword>
<feature type="transmembrane region" description="Helical" evidence="1">
    <location>
        <begin position="125"/>
        <end position="147"/>
    </location>
</feature>
<evidence type="ECO:0000313" key="2">
    <source>
        <dbReference type="EMBL" id="MBR7830703.1"/>
    </source>
</evidence>
<dbReference type="Proteomes" id="UP000676325">
    <property type="component" value="Unassembled WGS sequence"/>
</dbReference>
<dbReference type="EMBL" id="JAGSOH010000150">
    <property type="protein sequence ID" value="MBR7830703.1"/>
    <property type="molecule type" value="Genomic_DNA"/>
</dbReference>
<gene>
    <name evidence="2" type="ORF">KDK95_30655</name>
</gene>
<feature type="transmembrane region" description="Helical" evidence="1">
    <location>
        <begin position="38"/>
        <end position="56"/>
    </location>
</feature>
<reference evidence="2" key="1">
    <citation type="submission" date="2021-04" db="EMBL/GenBank/DDBJ databases">
        <title>Genome based classification of Actinospica acidithermotolerans sp. nov., an actinobacterium isolated from an Indonesian hot spring.</title>
        <authorList>
            <person name="Kusuma A.B."/>
            <person name="Putra K.E."/>
            <person name="Nafisah S."/>
            <person name="Loh J."/>
            <person name="Nouioui I."/>
            <person name="Goodfellow M."/>
        </authorList>
    </citation>
    <scope>NUCLEOTIDE SEQUENCE</scope>
    <source>
        <strain evidence="2">MGRD01-02</strain>
    </source>
</reference>
<dbReference type="AlphaFoldDB" id="A0A941EHV8"/>
<protein>
    <submittedName>
        <fullName evidence="2">Uncharacterized protein</fullName>
    </submittedName>
</protein>
<comment type="caution">
    <text evidence="2">The sequence shown here is derived from an EMBL/GenBank/DDBJ whole genome shotgun (WGS) entry which is preliminary data.</text>
</comment>
<accession>A0A941EHV8</accession>
<dbReference type="RefSeq" id="WP_212521827.1">
    <property type="nucleotide sequence ID" value="NZ_JAGSOH010000150.1"/>
</dbReference>
<organism evidence="2 3">
    <name type="scientific">Actinospica acidithermotolerans</name>
    <dbReference type="NCBI Taxonomy" id="2828514"/>
    <lineage>
        <taxon>Bacteria</taxon>
        <taxon>Bacillati</taxon>
        <taxon>Actinomycetota</taxon>
        <taxon>Actinomycetes</taxon>
        <taxon>Catenulisporales</taxon>
        <taxon>Actinospicaceae</taxon>
        <taxon>Actinospica</taxon>
    </lineage>
</organism>